<organism evidence="4">
    <name type="scientific">Kitasatospora camelliae</name>
    <dbReference type="NCBI Taxonomy" id="3156397"/>
    <lineage>
        <taxon>Bacteria</taxon>
        <taxon>Bacillati</taxon>
        <taxon>Actinomycetota</taxon>
        <taxon>Actinomycetes</taxon>
        <taxon>Kitasatosporales</taxon>
        <taxon>Streptomycetaceae</taxon>
        <taxon>Kitasatospora</taxon>
    </lineage>
</organism>
<accession>A0AAU8JR54</accession>
<dbReference type="Pfam" id="PF00583">
    <property type="entry name" value="Acetyltransf_1"/>
    <property type="match status" value="1"/>
</dbReference>
<reference evidence="4" key="1">
    <citation type="submission" date="2024-06" db="EMBL/GenBank/DDBJ databases">
        <title>The genome sequences of Kitasatospora sp. strain HUAS MG31.</title>
        <authorList>
            <person name="Mo P."/>
        </authorList>
    </citation>
    <scope>NUCLEOTIDE SEQUENCE</scope>
    <source>
        <strain evidence="4">HUAS MG31</strain>
    </source>
</reference>
<dbReference type="PROSITE" id="PS51186">
    <property type="entry name" value="GNAT"/>
    <property type="match status" value="1"/>
</dbReference>
<dbReference type="EMBL" id="CP159872">
    <property type="protein sequence ID" value="XCM78383.1"/>
    <property type="molecule type" value="Genomic_DNA"/>
</dbReference>
<dbReference type="GO" id="GO:0008080">
    <property type="term" value="F:N-acetyltransferase activity"/>
    <property type="evidence" value="ECO:0007669"/>
    <property type="project" value="InterPro"/>
</dbReference>
<dbReference type="SUPFAM" id="SSF55729">
    <property type="entry name" value="Acyl-CoA N-acyltransferases (Nat)"/>
    <property type="match status" value="1"/>
</dbReference>
<evidence type="ECO:0000256" key="1">
    <source>
        <dbReference type="ARBA" id="ARBA00022679"/>
    </source>
</evidence>
<dbReference type="Gene3D" id="3.40.630.30">
    <property type="match status" value="1"/>
</dbReference>
<dbReference type="KEGG" id="kcm:ABWK59_05310"/>
<dbReference type="InterPro" id="IPR000182">
    <property type="entry name" value="GNAT_dom"/>
</dbReference>
<dbReference type="PANTHER" id="PTHR13947">
    <property type="entry name" value="GNAT FAMILY N-ACETYLTRANSFERASE"/>
    <property type="match status" value="1"/>
</dbReference>
<protein>
    <submittedName>
        <fullName evidence="4">GNAT family N-acetyltransferase</fullName>
    </submittedName>
</protein>
<feature type="region of interest" description="Disordered" evidence="2">
    <location>
        <begin position="182"/>
        <end position="207"/>
    </location>
</feature>
<proteinExistence type="predicted"/>
<keyword evidence="1" id="KW-0808">Transferase</keyword>
<dbReference type="InterPro" id="IPR050769">
    <property type="entry name" value="NAT_camello-type"/>
</dbReference>
<evidence type="ECO:0000256" key="2">
    <source>
        <dbReference type="SAM" id="MobiDB-lite"/>
    </source>
</evidence>
<dbReference type="PANTHER" id="PTHR13947:SF37">
    <property type="entry name" value="LD18367P"/>
    <property type="match status" value="1"/>
</dbReference>
<dbReference type="CDD" id="cd04301">
    <property type="entry name" value="NAT_SF"/>
    <property type="match status" value="1"/>
</dbReference>
<dbReference type="AlphaFoldDB" id="A0AAU8JR54"/>
<feature type="domain" description="N-acetyltransferase" evidence="3">
    <location>
        <begin position="8"/>
        <end position="181"/>
    </location>
</feature>
<dbReference type="InterPro" id="IPR016181">
    <property type="entry name" value="Acyl_CoA_acyltransferase"/>
</dbReference>
<evidence type="ECO:0000259" key="3">
    <source>
        <dbReference type="PROSITE" id="PS51186"/>
    </source>
</evidence>
<dbReference type="RefSeq" id="WP_354638232.1">
    <property type="nucleotide sequence ID" value="NZ_CP159872.1"/>
</dbReference>
<sequence>MSRHQAPYQVRHALSDDLPGARSLILDTLYREFGYGYVPRWHADVIDLAGAYLDHPRHALVVAVLDGEVVGTTAVNSAGPAHPPHPRHLAERYPSGPTAQLLRVYVRAEHRRHGLARRMVQLARAFVAEEGGYDRIYLHTNTDVPGAEPFWRALAEEVFDARPSGEHGPWVSTVHFEIPLPPRAAPASSAPPRPCTAGWPRRAPRSA</sequence>
<feature type="compositionally biased region" description="Pro residues" evidence="2">
    <location>
        <begin position="182"/>
        <end position="194"/>
    </location>
</feature>
<name>A0AAU8JR54_9ACTN</name>
<evidence type="ECO:0000313" key="4">
    <source>
        <dbReference type="EMBL" id="XCM78383.1"/>
    </source>
</evidence>
<gene>
    <name evidence="4" type="ORF">ABWK59_05310</name>
</gene>